<name>A0A399D2X1_9BACT</name>
<dbReference type="GO" id="GO:0032259">
    <property type="term" value="P:methylation"/>
    <property type="evidence" value="ECO:0007669"/>
    <property type="project" value="UniProtKB-KW"/>
</dbReference>
<dbReference type="PANTHER" id="PTHR43861">
    <property type="entry name" value="TRANS-ACONITATE 2-METHYLTRANSFERASE-RELATED"/>
    <property type="match status" value="1"/>
</dbReference>
<accession>A0A399D2X1</accession>
<evidence type="ECO:0000313" key="2">
    <source>
        <dbReference type="EMBL" id="RIH65051.1"/>
    </source>
</evidence>
<feature type="domain" description="Methyltransferase type 11" evidence="1">
    <location>
        <begin position="35"/>
        <end position="124"/>
    </location>
</feature>
<sequence>MKWNTNLYDQKHDFVSGYGKDVIKLLAPEKGEDILDLGCGTGDLAEIISQTGANVLGIDSSEEMIKRAREKYPHIEFMVASADNFSFGKKMDAVFSNATLHWVLEKEKAVDCIYNSLKKGGRFVAEFGGKGNVGNIVSALRSTLEKHGYVDLAQKQLWYFPSLSEYAFLLETKGFRVEWASHFDRDTPLKDNDGMKNWIYMFGKSFLETLDDSITEQILSEVEEKVRPTNFKDNQWYADYVRLRVVAVKQ</sequence>
<dbReference type="Gene3D" id="3.40.50.150">
    <property type="entry name" value="Vaccinia Virus protein VP39"/>
    <property type="match status" value="1"/>
</dbReference>
<dbReference type="InterPro" id="IPR029063">
    <property type="entry name" value="SAM-dependent_MTases_sf"/>
</dbReference>
<protein>
    <submittedName>
        <fullName evidence="2">Class I SAM-dependent methyltransferase</fullName>
    </submittedName>
</protein>
<dbReference type="Proteomes" id="UP000266441">
    <property type="component" value="Unassembled WGS sequence"/>
</dbReference>
<keyword evidence="2" id="KW-0808">Transferase</keyword>
<evidence type="ECO:0000259" key="1">
    <source>
        <dbReference type="Pfam" id="PF08241"/>
    </source>
</evidence>
<dbReference type="GO" id="GO:0008757">
    <property type="term" value="F:S-adenosylmethionine-dependent methyltransferase activity"/>
    <property type="evidence" value="ECO:0007669"/>
    <property type="project" value="InterPro"/>
</dbReference>
<dbReference type="EMBL" id="QWET01000007">
    <property type="protein sequence ID" value="RIH65051.1"/>
    <property type="molecule type" value="Genomic_DNA"/>
</dbReference>
<dbReference type="InterPro" id="IPR013216">
    <property type="entry name" value="Methyltransf_11"/>
</dbReference>
<proteinExistence type="predicted"/>
<dbReference type="Pfam" id="PF08241">
    <property type="entry name" value="Methyltransf_11"/>
    <property type="match status" value="1"/>
</dbReference>
<gene>
    <name evidence="2" type="ORF">D1164_10705</name>
</gene>
<keyword evidence="2" id="KW-0489">Methyltransferase</keyword>
<evidence type="ECO:0000313" key="3">
    <source>
        <dbReference type="Proteomes" id="UP000266441"/>
    </source>
</evidence>
<comment type="caution">
    <text evidence="2">The sequence shown here is derived from an EMBL/GenBank/DDBJ whole genome shotgun (WGS) entry which is preliminary data.</text>
</comment>
<dbReference type="PANTHER" id="PTHR43861:SF1">
    <property type="entry name" value="TRANS-ACONITATE 2-METHYLTRANSFERASE"/>
    <property type="match status" value="1"/>
</dbReference>
<keyword evidence="3" id="KW-1185">Reference proteome</keyword>
<reference evidence="2 3" key="1">
    <citation type="journal article" date="2015" name="Int. J. Syst. Evol. Microbiol.">
        <title>Mariniphaga sediminis sp. nov., isolated from coastal sediment.</title>
        <authorList>
            <person name="Wang F.Q."/>
            <person name="Shen Q.Y."/>
            <person name="Chen G.J."/>
            <person name="Du Z.J."/>
        </authorList>
    </citation>
    <scope>NUCLEOTIDE SEQUENCE [LARGE SCALE GENOMIC DNA]</scope>
    <source>
        <strain evidence="2 3">SY21</strain>
    </source>
</reference>
<organism evidence="2 3">
    <name type="scientific">Mariniphaga sediminis</name>
    <dbReference type="NCBI Taxonomy" id="1628158"/>
    <lineage>
        <taxon>Bacteria</taxon>
        <taxon>Pseudomonadati</taxon>
        <taxon>Bacteroidota</taxon>
        <taxon>Bacteroidia</taxon>
        <taxon>Marinilabiliales</taxon>
        <taxon>Prolixibacteraceae</taxon>
        <taxon>Mariniphaga</taxon>
    </lineage>
</organism>
<dbReference type="RefSeq" id="WP_119349976.1">
    <property type="nucleotide sequence ID" value="NZ_QWET01000007.1"/>
</dbReference>
<dbReference type="SUPFAM" id="SSF53335">
    <property type="entry name" value="S-adenosyl-L-methionine-dependent methyltransferases"/>
    <property type="match status" value="1"/>
</dbReference>
<dbReference type="CDD" id="cd02440">
    <property type="entry name" value="AdoMet_MTases"/>
    <property type="match status" value="1"/>
</dbReference>
<dbReference type="OrthoDB" id="9789123at2"/>
<dbReference type="AlphaFoldDB" id="A0A399D2X1"/>